<protein>
    <recommendedName>
        <fullName evidence="2 10">FAD:protein FMN transferase</fullName>
        <ecNumber evidence="1 10">2.7.1.180</ecNumber>
    </recommendedName>
    <alternativeName>
        <fullName evidence="8 10">Flavin transferase</fullName>
    </alternativeName>
</protein>
<reference evidence="12 13" key="1">
    <citation type="journal article" date="2018" name="Nat. Biotechnol.">
        <title>A standardized bacterial taxonomy based on genome phylogeny substantially revises the tree of life.</title>
        <authorList>
            <person name="Parks D.H."/>
            <person name="Chuvochina M."/>
            <person name="Waite D.W."/>
            <person name="Rinke C."/>
            <person name="Skarshewski A."/>
            <person name="Chaumeil P.A."/>
            <person name="Hugenholtz P."/>
        </authorList>
    </citation>
    <scope>NUCLEOTIDE SEQUENCE [LARGE SCALE GENOMIC DNA]</scope>
    <source>
        <strain evidence="12">UBA9667</strain>
    </source>
</reference>
<dbReference type="PANTHER" id="PTHR30040">
    <property type="entry name" value="THIAMINE BIOSYNTHESIS LIPOPROTEIN APBE"/>
    <property type="match status" value="1"/>
</dbReference>
<comment type="similarity">
    <text evidence="10">Belongs to the ApbE family.</text>
</comment>
<organism evidence="12 13">
    <name type="scientific">Bacteroides graminisolvens</name>
    <dbReference type="NCBI Taxonomy" id="477666"/>
    <lineage>
        <taxon>Bacteria</taxon>
        <taxon>Pseudomonadati</taxon>
        <taxon>Bacteroidota</taxon>
        <taxon>Bacteroidia</taxon>
        <taxon>Bacteroidales</taxon>
        <taxon>Bacteroidaceae</taxon>
        <taxon>Bacteroides</taxon>
    </lineage>
</organism>
<evidence type="ECO:0000256" key="10">
    <source>
        <dbReference type="PIRNR" id="PIRNR006268"/>
    </source>
</evidence>
<accession>A0A3D2SDK9</accession>
<dbReference type="EC" id="2.7.1.180" evidence="1 10"/>
<evidence type="ECO:0000256" key="8">
    <source>
        <dbReference type="ARBA" id="ARBA00031306"/>
    </source>
</evidence>
<gene>
    <name evidence="12" type="ORF">DHW31_02725</name>
</gene>
<evidence type="ECO:0000256" key="9">
    <source>
        <dbReference type="ARBA" id="ARBA00048540"/>
    </source>
</evidence>
<evidence type="ECO:0000256" key="4">
    <source>
        <dbReference type="ARBA" id="ARBA00022679"/>
    </source>
</evidence>
<feature type="binding site" evidence="11">
    <location>
        <position position="291"/>
    </location>
    <ligand>
        <name>Mg(2+)</name>
        <dbReference type="ChEBI" id="CHEBI:18420"/>
    </ligand>
</feature>
<keyword evidence="3 10" id="KW-0285">Flavoprotein</keyword>
<name>A0A3D2SDK9_9BACE</name>
<evidence type="ECO:0000256" key="7">
    <source>
        <dbReference type="ARBA" id="ARBA00022842"/>
    </source>
</evidence>
<dbReference type="SUPFAM" id="SSF143631">
    <property type="entry name" value="ApbE-like"/>
    <property type="match status" value="1"/>
</dbReference>
<evidence type="ECO:0000256" key="1">
    <source>
        <dbReference type="ARBA" id="ARBA00011955"/>
    </source>
</evidence>
<comment type="catalytic activity">
    <reaction evidence="9 10">
        <text>L-threonyl-[protein] + FAD = FMN-L-threonyl-[protein] + AMP + H(+)</text>
        <dbReference type="Rhea" id="RHEA:36847"/>
        <dbReference type="Rhea" id="RHEA-COMP:11060"/>
        <dbReference type="Rhea" id="RHEA-COMP:11061"/>
        <dbReference type="ChEBI" id="CHEBI:15378"/>
        <dbReference type="ChEBI" id="CHEBI:30013"/>
        <dbReference type="ChEBI" id="CHEBI:57692"/>
        <dbReference type="ChEBI" id="CHEBI:74257"/>
        <dbReference type="ChEBI" id="CHEBI:456215"/>
        <dbReference type="EC" id="2.7.1.180"/>
    </reaction>
</comment>
<evidence type="ECO:0000256" key="5">
    <source>
        <dbReference type="ARBA" id="ARBA00022723"/>
    </source>
</evidence>
<keyword evidence="6 10" id="KW-0274">FAD</keyword>
<evidence type="ECO:0000256" key="3">
    <source>
        <dbReference type="ARBA" id="ARBA00022630"/>
    </source>
</evidence>
<evidence type="ECO:0000256" key="11">
    <source>
        <dbReference type="PIRSR" id="PIRSR006268-2"/>
    </source>
</evidence>
<dbReference type="Pfam" id="PF02424">
    <property type="entry name" value="ApbE"/>
    <property type="match status" value="1"/>
</dbReference>
<dbReference type="AlphaFoldDB" id="A0A3D2SDK9"/>
<dbReference type="EMBL" id="DPVG01000094">
    <property type="protein sequence ID" value="HCK23688.1"/>
    <property type="molecule type" value="Genomic_DNA"/>
</dbReference>
<comment type="cofactor">
    <cofactor evidence="11">
        <name>Mg(2+)</name>
        <dbReference type="ChEBI" id="CHEBI:18420"/>
    </cofactor>
    <cofactor evidence="11">
        <name>Mn(2+)</name>
        <dbReference type="ChEBI" id="CHEBI:29035"/>
    </cofactor>
    <text evidence="11">Magnesium. Can also use manganese.</text>
</comment>
<dbReference type="InterPro" id="IPR003374">
    <property type="entry name" value="ApbE-like_sf"/>
</dbReference>
<dbReference type="PANTHER" id="PTHR30040:SF2">
    <property type="entry name" value="FAD:PROTEIN FMN TRANSFERASE"/>
    <property type="match status" value="1"/>
</dbReference>
<feature type="binding site" evidence="11">
    <location>
        <position position="287"/>
    </location>
    <ligand>
        <name>Mg(2+)</name>
        <dbReference type="ChEBI" id="CHEBI:18420"/>
    </ligand>
</feature>
<evidence type="ECO:0000256" key="6">
    <source>
        <dbReference type="ARBA" id="ARBA00022827"/>
    </source>
</evidence>
<dbReference type="GO" id="GO:0016740">
    <property type="term" value="F:transferase activity"/>
    <property type="evidence" value="ECO:0007669"/>
    <property type="project" value="UniProtKB-UniRule"/>
</dbReference>
<dbReference type="Gene3D" id="3.10.520.10">
    <property type="entry name" value="ApbE-like domains"/>
    <property type="match status" value="1"/>
</dbReference>
<evidence type="ECO:0000313" key="13">
    <source>
        <dbReference type="Proteomes" id="UP000263098"/>
    </source>
</evidence>
<comment type="caution">
    <text evidence="12">The sequence shown here is derived from an EMBL/GenBank/DDBJ whole genome shotgun (WGS) entry which is preliminary data.</text>
</comment>
<feature type="binding site" evidence="11">
    <location>
        <position position="169"/>
    </location>
    <ligand>
        <name>Mg(2+)</name>
        <dbReference type="ChEBI" id="CHEBI:18420"/>
    </ligand>
</feature>
<dbReference type="GO" id="GO:0046872">
    <property type="term" value="F:metal ion binding"/>
    <property type="evidence" value="ECO:0007669"/>
    <property type="project" value="UniProtKB-UniRule"/>
</dbReference>
<keyword evidence="5 10" id="KW-0479">Metal-binding</keyword>
<dbReference type="PIRSF" id="PIRSF006268">
    <property type="entry name" value="ApbE"/>
    <property type="match status" value="1"/>
</dbReference>
<proteinExistence type="inferred from homology"/>
<dbReference type="Proteomes" id="UP000263098">
    <property type="component" value="Unassembled WGS sequence"/>
</dbReference>
<evidence type="ECO:0000256" key="2">
    <source>
        <dbReference type="ARBA" id="ARBA00016337"/>
    </source>
</evidence>
<dbReference type="InterPro" id="IPR024932">
    <property type="entry name" value="ApbE"/>
</dbReference>
<keyword evidence="7 10" id="KW-0460">Magnesium</keyword>
<sequence length="340" mass="38105">MNTKNSKTKLLWLIPLVLGTIYIIRREQQTPYNSIEGLIFGTVYHVTYQYDGDLKPEIEKAFKTFDGSLSTFNDTSVISKINQNKEVVPDSFFLNVYNRSMEISKETDGAFDITVAPLVNAWGFGFKKNQQVDSLTIDSLLQITGYEKISLAQGKIIKKDARIMLDCSAIAKGYASDVIAGVLQRHGVKNFMVEIGGEIVARGHNPEKAAWRIGVNKPVDDSLSMNQELQTILQLTDVGMATSGNYRNFYYKEGKKYAHTINPKTGYPVQHNLLSTTVVAKDCMTADALATAFMVMGLEKAEAFANAHPEIEAYFIYSDEKGNFQNYFTKGMKKYIAEKQ</sequence>
<evidence type="ECO:0000313" key="12">
    <source>
        <dbReference type="EMBL" id="HCK23688.1"/>
    </source>
</evidence>
<keyword evidence="4 10" id="KW-0808">Transferase</keyword>